<dbReference type="GO" id="GO:0003677">
    <property type="term" value="F:DNA binding"/>
    <property type="evidence" value="ECO:0007669"/>
    <property type="project" value="UniProtKB-KW"/>
</dbReference>
<dbReference type="InterPro" id="IPR000281">
    <property type="entry name" value="HTH_RpiR"/>
</dbReference>
<dbReference type="Proteomes" id="UP000480929">
    <property type="component" value="Unassembled WGS sequence"/>
</dbReference>
<dbReference type="PROSITE" id="PS51464">
    <property type="entry name" value="SIS"/>
    <property type="match status" value="1"/>
</dbReference>
<evidence type="ECO:0000313" key="6">
    <source>
        <dbReference type="EMBL" id="MSA88976.1"/>
    </source>
</evidence>
<keyword evidence="3" id="KW-0804">Transcription</keyword>
<comment type="caution">
    <text evidence="6">The sequence shown here is derived from an EMBL/GenBank/DDBJ whole genome shotgun (WGS) entry which is preliminary data.</text>
</comment>
<dbReference type="Gene3D" id="1.10.10.10">
    <property type="entry name" value="Winged helix-like DNA-binding domain superfamily/Winged helix DNA-binding domain"/>
    <property type="match status" value="1"/>
</dbReference>
<protein>
    <submittedName>
        <fullName evidence="6">SIS domain-containing protein</fullName>
    </submittedName>
</protein>
<evidence type="ECO:0000256" key="3">
    <source>
        <dbReference type="ARBA" id="ARBA00023163"/>
    </source>
</evidence>
<dbReference type="PROSITE" id="PS51071">
    <property type="entry name" value="HTH_RPIR"/>
    <property type="match status" value="1"/>
</dbReference>
<name>A0A6N7S6N6_9FIRM</name>
<dbReference type="InterPro" id="IPR036388">
    <property type="entry name" value="WH-like_DNA-bd_sf"/>
</dbReference>
<dbReference type="InterPro" id="IPR047640">
    <property type="entry name" value="RpiR-like"/>
</dbReference>
<dbReference type="InterPro" id="IPR001347">
    <property type="entry name" value="SIS_dom"/>
</dbReference>
<proteinExistence type="predicted"/>
<dbReference type="SUPFAM" id="SSF53697">
    <property type="entry name" value="SIS domain"/>
    <property type="match status" value="1"/>
</dbReference>
<dbReference type="EMBL" id="WKPI01000005">
    <property type="protein sequence ID" value="MSC32523.1"/>
    <property type="molecule type" value="Genomic_DNA"/>
</dbReference>
<evidence type="ECO:0000256" key="2">
    <source>
        <dbReference type="ARBA" id="ARBA00023125"/>
    </source>
</evidence>
<dbReference type="InterPro" id="IPR035472">
    <property type="entry name" value="RpiR-like_SIS"/>
</dbReference>
<dbReference type="OrthoDB" id="63027at2"/>
<keyword evidence="1" id="KW-0805">Transcription regulation</keyword>
<organism evidence="6 8">
    <name type="scientific">Holdemania massiliensis</name>
    <dbReference type="NCBI Taxonomy" id="1468449"/>
    <lineage>
        <taxon>Bacteria</taxon>
        <taxon>Bacillati</taxon>
        <taxon>Bacillota</taxon>
        <taxon>Erysipelotrichia</taxon>
        <taxon>Erysipelotrichales</taxon>
        <taxon>Erysipelotrichaceae</taxon>
        <taxon>Holdemania</taxon>
    </lineage>
</organism>
<dbReference type="GO" id="GO:1901135">
    <property type="term" value="P:carbohydrate derivative metabolic process"/>
    <property type="evidence" value="ECO:0007669"/>
    <property type="project" value="InterPro"/>
</dbReference>
<evidence type="ECO:0000256" key="1">
    <source>
        <dbReference type="ARBA" id="ARBA00023015"/>
    </source>
</evidence>
<dbReference type="EMBL" id="WKPJ01000006">
    <property type="protein sequence ID" value="MSA88976.1"/>
    <property type="molecule type" value="Genomic_DNA"/>
</dbReference>
<dbReference type="InterPro" id="IPR009057">
    <property type="entry name" value="Homeodomain-like_sf"/>
</dbReference>
<evidence type="ECO:0000259" key="5">
    <source>
        <dbReference type="PROSITE" id="PS51464"/>
    </source>
</evidence>
<dbReference type="GO" id="GO:0097367">
    <property type="term" value="F:carbohydrate derivative binding"/>
    <property type="evidence" value="ECO:0007669"/>
    <property type="project" value="InterPro"/>
</dbReference>
<sequence length="278" mass="31961">MNIRERLRNTHSLSANERTIAEYLLNQTTEAVGMDYHQLAERCHVSVSCVFRLCRKLEVKGFNELKLRLSKELNEELSRYRNVDFSMPFGADDSLESLTNSLANVYKQTIDDTIRMLDIQEFKAVVSVLTQAPRIFFIGSGSNLLIGQSLMQKLQEIGVNIHVPSEFADGRLVCSSAEAGSAALVVSYAGISSYMLECVKELRLRKVKIILISSRLDQKLHYFADYRLYLCSKENPQMKIANFSSSCSAQFLCDLLFSAYFQQNYERFWQYRKKKTYL</sequence>
<evidence type="ECO:0000313" key="7">
    <source>
        <dbReference type="EMBL" id="MSC32523.1"/>
    </source>
</evidence>
<evidence type="ECO:0000259" key="4">
    <source>
        <dbReference type="PROSITE" id="PS51071"/>
    </source>
</evidence>
<dbReference type="Pfam" id="PF01418">
    <property type="entry name" value="HTH_6"/>
    <property type="match status" value="1"/>
</dbReference>
<dbReference type="PANTHER" id="PTHR30514">
    <property type="entry name" value="GLUCOKINASE"/>
    <property type="match status" value="1"/>
</dbReference>
<feature type="domain" description="HTH rpiR-type" evidence="4">
    <location>
        <begin position="1"/>
        <end position="76"/>
    </location>
</feature>
<keyword evidence="9" id="KW-1185">Reference proteome</keyword>
<dbReference type="Pfam" id="PF01380">
    <property type="entry name" value="SIS"/>
    <property type="match status" value="1"/>
</dbReference>
<evidence type="ECO:0000313" key="8">
    <source>
        <dbReference type="Proteomes" id="UP000433575"/>
    </source>
</evidence>
<reference evidence="8 9" key="1">
    <citation type="journal article" date="2019" name="Nat. Med.">
        <title>A library of human gut bacterial isolates paired with longitudinal multiomics data enables mechanistic microbiome research.</title>
        <authorList>
            <person name="Poyet M."/>
            <person name="Groussin M."/>
            <person name="Gibbons S.M."/>
            <person name="Avila-Pacheco J."/>
            <person name="Jiang X."/>
            <person name="Kearney S.M."/>
            <person name="Perrotta A.R."/>
            <person name="Berdy B."/>
            <person name="Zhao S."/>
            <person name="Lieberman T.D."/>
            <person name="Swanson P.K."/>
            <person name="Smith M."/>
            <person name="Roesemann S."/>
            <person name="Alexander J.E."/>
            <person name="Rich S.A."/>
            <person name="Livny J."/>
            <person name="Vlamakis H."/>
            <person name="Clish C."/>
            <person name="Bullock K."/>
            <person name="Deik A."/>
            <person name="Scott J."/>
            <person name="Pierce K.A."/>
            <person name="Xavier R.J."/>
            <person name="Alm E.J."/>
        </authorList>
    </citation>
    <scope>NUCLEOTIDE SEQUENCE [LARGE SCALE GENOMIC DNA]</scope>
    <source>
        <strain evidence="6 8">BIOML-A4</strain>
        <strain evidence="7 9">BIOML-A5</strain>
    </source>
</reference>
<gene>
    <name evidence="7" type="ORF">GKD88_05250</name>
    <name evidence="6" type="ORF">GKE08_06520</name>
</gene>
<dbReference type="CDD" id="cd05013">
    <property type="entry name" value="SIS_RpiR"/>
    <property type="match status" value="1"/>
</dbReference>
<dbReference type="PANTHER" id="PTHR30514:SF10">
    <property type="entry name" value="MURR_RPIR FAMILY TRANSCRIPTIONAL REGULATOR"/>
    <property type="match status" value="1"/>
</dbReference>
<evidence type="ECO:0000313" key="9">
    <source>
        <dbReference type="Proteomes" id="UP000480929"/>
    </source>
</evidence>
<dbReference type="Proteomes" id="UP000433575">
    <property type="component" value="Unassembled WGS sequence"/>
</dbReference>
<dbReference type="GO" id="GO:0003700">
    <property type="term" value="F:DNA-binding transcription factor activity"/>
    <property type="evidence" value="ECO:0007669"/>
    <property type="project" value="InterPro"/>
</dbReference>
<dbReference type="RefSeq" id="WP_154238375.1">
    <property type="nucleotide sequence ID" value="NZ_CAUFAO010000016.1"/>
</dbReference>
<keyword evidence="2" id="KW-0238">DNA-binding</keyword>
<dbReference type="Gene3D" id="3.40.50.10490">
    <property type="entry name" value="Glucose-6-phosphate isomerase like protein, domain 1"/>
    <property type="match status" value="1"/>
</dbReference>
<dbReference type="AlphaFoldDB" id="A0A6N7S6N6"/>
<feature type="domain" description="SIS" evidence="5">
    <location>
        <begin position="125"/>
        <end position="266"/>
    </location>
</feature>
<dbReference type="InterPro" id="IPR046348">
    <property type="entry name" value="SIS_dom_sf"/>
</dbReference>
<dbReference type="SUPFAM" id="SSF46689">
    <property type="entry name" value="Homeodomain-like"/>
    <property type="match status" value="1"/>
</dbReference>
<accession>A0A6N7S6N6</accession>